<dbReference type="EMBL" id="AP022574">
    <property type="protein sequence ID" value="BBX71450.1"/>
    <property type="molecule type" value="Genomic_DNA"/>
</dbReference>
<evidence type="ECO:0000256" key="3">
    <source>
        <dbReference type="SAM" id="MobiDB-lite"/>
    </source>
</evidence>
<feature type="compositionally biased region" description="Basic and acidic residues" evidence="3">
    <location>
        <begin position="261"/>
        <end position="274"/>
    </location>
</feature>
<dbReference type="PANTHER" id="PTHR21089">
    <property type="entry name" value="SHIKIMATE DEHYDROGENASE"/>
    <property type="match status" value="1"/>
</dbReference>
<dbReference type="NCBIfam" id="NF009201">
    <property type="entry name" value="PRK12549.1"/>
    <property type="match status" value="1"/>
</dbReference>
<protein>
    <recommendedName>
        <fullName evidence="8">Shikimate dehydrogenase (NADP(+))</fullName>
    </recommendedName>
</protein>
<dbReference type="KEGG" id="mpsc:MPSYJ_49110"/>
<evidence type="ECO:0000259" key="4">
    <source>
        <dbReference type="Pfam" id="PF00899"/>
    </source>
</evidence>
<proteinExistence type="predicted"/>
<dbReference type="Pfam" id="PF00899">
    <property type="entry name" value="ThiF"/>
    <property type="match status" value="1"/>
</dbReference>
<dbReference type="InterPro" id="IPR022893">
    <property type="entry name" value="Shikimate_DH_fam"/>
</dbReference>
<keyword evidence="2" id="KW-0057">Aromatic amino acid biosynthesis</keyword>
<dbReference type="Gene3D" id="3.40.50.720">
    <property type="entry name" value="NAD(P)-binding Rossmann-like Domain"/>
    <property type="match status" value="1"/>
</dbReference>
<dbReference type="GO" id="GO:0050661">
    <property type="term" value="F:NADP binding"/>
    <property type="evidence" value="ECO:0007669"/>
    <property type="project" value="TreeGrafter"/>
</dbReference>
<organism evidence="6 7">
    <name type="scientific">Mycolicibacterium psychrotolerans</name>
    <dbReference type="NCBI Taxonomy" id="216929"/>
    <lineage>
        <taxon>Bacteria</taxon>
        <taxon>Bacillati</taxon>
        <taxon>Actinomycetota</taxon>
        <taxon>Actinomycetes</taxon>
        <taxon>Mycobacteriales</taxon>
        <taxon>Mycobacteriaceae</taxon>
        <taxon>Mycolicibacterium</taxon>
    </lineage>
</organism>
<evidence type="ECO:0000313" key="6">
    <source>
        <dbReference type="EMBL" id="BBX71450.1"/>
    </source>
</evidence>
<dbReference type="InterPro" id="IPR000594">
    <property type="entry name" value="ThiF_NAD_FAD-bd"/>
</dbReference>
<comment type="pathway">
    <text evidence="1">Metabolic intermediate biosynthesis; chorismate biosynthesis; chorismate from D-erythrose 4-phosphate and phosphoenolpyruvate: step 4/7.</text>
</comment>
<evidence type="ECO:0000256" key="1">
    <source>
        <dbReference type="ARBA" id="ARBA00004871"/>
    </source>
</evidence>
<dbReference type="InterPro" id="IPR046346">
    <property type="entry name" value="Aminoacid_DH-like_N_sf"/>
</dbReference>
<feature type="domain" description="THIF-type NAD/FAD binding fold" evidence="4">
    <location>
        <begin position="130"/>
        <end position="162"/>
    </location>
</feature>
<dbReference type="GO" id="GO:0009423">
    <property type="term" value="P:chorismate biosynthetic process"/>
    <property type="evidence" value="ECO:0007669"/>
    <property type="project" value="TreeGrafter"/>
</dbReference>
<evidence type="ECO:0000259" key="5">
    <source>
        <dbReference type="Pfam" id="PF08501"/>
    </source>
</evidence>
<dbReference type="SUPFAM" id="SSF51735">
    <property type="entry name" value="NAD(P)-binding Rossmann-fold domains"/>
    <property type="match status" value="1"/>
</dbReference>
<feature type="region of interest" description="Disordered" evidence="3">
    <location>
        <begin position="247"/>
        <end position="274"/>
    </location>
</feature>
<gene>
    <name evidence="6" type="ORF">MPSYJ_49110</name>
</gene>
<dbReference type="InterPro" id="IPR013708">
    <property type="entry name" value="Shikimate_DH-bd_N"/>
</dbReference>
<sequence>MDPRPYLVGLVGTGVGPSLSPALHMAEARARGLDYVYRTIDLGDLGISPARIGEVLSWARSLGFDALNITHPCKQLVVEHLDEIDPAAAALGAVNTVVFGEDGRTHGHNTDVTGFAHGFTEGLPGAAVDTVVLVGAGGAGTAVADALLRLGCRHLHIVDLDVARAARLGVDLAARHPQARVAASAFDDLRDLLPVSDGVVHATPTGMAAHPGIPFSAEARSAGHRGIEVRGVAGRRARRLRHTGLRARTGGAGRRRCGQPCRRDGADGFGRRRDGDVECAGRETGPGTSASVAHLAFPADPHR</sequence>
<reference evidence="6 7" key="1">
    <citation type="journal article" date="2019" name="Emerg. Microbes Infect.">
        <title>Comprehensive subspecies identification of 175 nontuberculous mycobacteria species based on 7547 genomic profiles.</title>
        <authorList>
            <person name="Matsumoto Y."/>
            <person name="Kinjo T."/>
            <person name="Motooka D."/>
            <person name="Nabeya D."/>
            <person name="Jung N."/>
            <person name="Uechi K."/>
            <person name="Horii T."/>
            <person name="Iida T."/>
            <person name="Fujita J."/>
            <person name="Nakamura S."/>
        </authorList>
    </citation>
    <scope>NUCLEOTIDE SEQUENCE [LARGE SCALE GENOMIC DNA]</scope>
    <source>
        <strain evidence="6 7">JCM 13323</strain>
    </source>
</reference>
<name>A0A7I7MHZ3_9MYCO</name>
<evidence type="ECO:0000313" key="7">
    <source>
        <dbReference type="Proteomes" id="UP000466514"/>
    </source>
</evidence>
<keyword evidence="2" id="KW-0028">Amino-acid biosynthesis</keyword>
<evidence type="ECO:0008006" key="8">
    <source>
        <dbReference type="Google" id="ProtNLM"/>
    </source>
</evidence>
<feature type="domain" description="Shikimate dehydrogenase substrate binding N-terminal" evidence="5">
    <location>
        <begin position="10"/>
        <end position="97"/>
    </location>
</feature>
<dbReference type="Pfam" id="PF08501">
    <property type="entry name" value="Shikimate_dh_N"/>
    <property type="match status" value="1"/>
</dbReference>
<dbReference type="Gene3D" id="3.40.50.10860">
    <property type="entry name" value="Leucine Dehydrogenase, chain A, domain 1"/>
    <property type="match status" value="1"/>
</dbReference>
<keyword evidence="7" id="KW-1185">Reference proteome</keyword>
<dbReference type="PANTHER" id="PTHR21089:SF1">
    <property type="entry name" value="BIFUNCTIONAL 3-DEHYDROQUINATE DEHYDRATASE_SHIKIMATE DEHYDROGENASE, CHLOROPLASTIC"/>
    <property type="match status" value="1"/>
</dbReference>
<accession>A0A7I7MHZ3</accession>
<dbReference type="GO" id="GO:0005829">
    <property type="term" value="C:cytosol"/>
    <property type="evidence" value="ECO:0007669"/>
    <property type="project" value="TreeGrafter"/>
</dbReference>
<dbReference type="AlphaFoldDB" id="A0A7I7MHZ3"/>
<dbReference type="SUPFAM" id="SSF53223">
    <property type="entry name" value="Aminoacid dehydrogenase-like, N-terminal domain"/>
    <property type="match status" value="1"/>
</dbReference>
<dbReference type="GO" id="GO:0019632">
    <property type="term" value="P:shikimate metabolic process"/>
    <property type="evidence" value="ECO:0007669"/>
    <property type="project" value="TreeGrafter"/>
</dbReference>
<dbReference type="GO" id="GO:0009073">
    <property type="term" value="P:aromatic amino acid family biosynthetic process"/>
    <property type="evidence" value="ECO:0007669"/>
    <property type="project" value="UniProtKB-KW"/>
</dbReference>
<dbReference type="InterPro" id="IPR036291">
    <property type="entry name" value="NAD(P)-bd_dom_sf"/>
</dbReference>
<evidence type="ECO:0000256" key="2">
    <source>
        <dbReference type="ARBA" id="ARBA00023141"/>
    </source>
</evidence>
<dbReference type="GO" id="GO:0004764">
    <property type="term" value="F:shikimate 3-dehydrogenase (NADP+) activity"/>
    <property type="evidence" value="ECO:0007669"/>
    <property type="project" value="InterPro"/>
</dbReference>
<dbReference type="Proteomes" id="UP000466514">
    <property type="component" value="Chromosome"/>
</dbReference>